<dbReference type="Gene3D" id="1.10.600.10">
    <property type="entry name" value="Farnesyl Diphosphate Synthase"/>
    <property type="match status" value="1"/>
</dbReference>
<name>A0A0X1SYL9_PSEAA</name>
<evidence type="ECO:0008006" key="3">
    <source>
        <dbReference type="Google" id="ProtNLM"/>
    </source>
</evidence>
<dbReference type="Proteomes" id="UP000063229">
    <property type="component" value="Chromosome"/>
</dbReference>
<evidence type="ECO:0000313" key="2">
    <source>
        <dbReference type="Proteomes" id="UP000063229"/>
    </source>
</evidence>
<keyword evidence="2" id="KW-1185">Reference proteome</keyword>
<dbReference type="SUPFAM" id="SSF48576">
    <property type="entry name" value="Terpenoid synthases"/>
    <property type="match status" value="1"/>
</dbReference>
<dbReference type="STRING" id="46677.AWM79_06215"/>
<dbReference type="AlphaFoldDB" id="A0A0X1SYL9"/>
<dbReference type="PANTHER" id="PTHR11626">
    <property type="entry name" value="FARNESYL-DIPHOSPHATE FARNESYLTRANSFERASE"/>
    <property type="match status" value="1"/>
</dbReference>
<dbReference type="InterPro" id="IPR044844">
    <property type="entry name" value="Trans_IPPS_euk-type"/>
</dbReference>
<dbReference type="InterPro" id="IPR008949">
    <property type="entry name" value="Isoprenoid_synthase_dom_sf"/>
</dbReference>
<gene>
    <name evidence="1" type="ORF">AWM79_06215</name>
</gene>
<evidence type="ECO:0000313" key="1">
    <source>
        <dbReference type="EMBL" id="AMB84925.1"/>
    </source>
</evidence>
<organism evidence="1 2">
    <name type="scientific">Pseudomonas agarici</name>
    <dbReference type="NCBI Taxonomy" id="46677"/>
    <lineage>
        <taxon>Bacteria</taxon>
        <taxon>Pseudomonadati</taxon>
        <taxon>Pseudomonadota</taxon>
        <taxon>Gammaproteobacteria</taxon>
        <taxon>Pseudomonadales</taxon>
        <taxon>Pseudomonadaceae</taxon>
        <taxon>Pseudomonas</taxon>
    </lineage>
</organism>
<dbReference type="EMBL" id="CP014135">
    <property type="protein sequence ID" value="AMB84925.1"/>
    <property type="molecule type" value="Genomic_DNA"/>
</dbReference>
<proteinExistence type="predicted"/>
<dbReference type="GO" id="GO:0051996">
    <property type="term" value="F:squalene synthase [NAD(P)H] activity"/>
    <property type="evidence" value="ECO:0007669"/>
    <property type="project" value="InterPro"/>
</dbReference>
<sequence length="304" mass="34210">MTNAYLLCRIADTIEDEPALPVVDKLHYGAEYLKTMAGDIDARQFCDELSLRLSEASSPAERDLLRQFPLILEVFHTLSTVQREAILRCLTTMCSGMAEFYRLTGPVGLATLGELERYCYYVAGVVGVMFTELLVDFDQEHAVHRERMLSLALSFGEGLQLANILKDQWEDRQVGICRLPRDLFERHGVSLLSLHPNTQPGYGPAMIELIGFAHAHLRRAMDYALLIAPRHSSLRFFCLHAIGLAILTLRNLHRRPDFQAGSQVKVSRTLATATFITLQSMSADDAGLRQLFERAARRLPLAHL</sequence>
<dbReference type="PANTHER" id="PTHR11626:SF2">
    <property type="entry name" value="SQUALENE SYNTHASE"/>
    <property type="match status" value="1"/>
</dbReference>
<reference evidence="2" key="1">
    <citation type="submission" date="2016-01" db="EMBL/GenBank/DDBJ databases">
        <authorList>
            <person name="Storey N.H."/>
            <person name="Neuman B.W."/>
        </authorList>
    </citation>
    <scope>NUCLEOTIDE SEQUENCE [LARGE SCALE GENOMIC DNA]</scope>
    <source>
        <strain evidence="2">NCPPB 2472</strain>
    </source>
</reference>
<dbReference type="KEGG" id="pagb:AWM79_06215"/>
<protein>
    <recommendedName>
        <fullName evidence="3">Phytoene synthase</fullName>
    </recommendedName>
</protein>
<accession>A0A0X1SYL9</accession>
<dbReference type="GO" id="GO:0045338">
    <property type="term" value="P:farnesyl diphosphate metabolic process"/>
    <property type="evidence" value="ECO:0007669"/>
    <property type="project" value="InterPro"/>
</dbReference>
<dbReference type="SFLD" id="SFLDS00005">
    <property type="entry name" value="Isoprenoid_Synthase_Type_I"/>
    <property type="match status" value="1"/>
</dbReference>
<dbReference type="SFLD" id="SFLDG01018">
    <property type="entry name" value="Squalene/Phytoene_Synthase_Lik"/>
    <property type="match status" value="1"/>
</dbReference>
<dbReference type="Pfam" id="PF00494">
    <property type="entry name" value="SQS_PSY"/>
    <property type="match status" value="1"/>
</dbReference>
<dbReference type="InterPro" id="IPR002060">
    <property type="entry name" value="Squ/phyt_synthse"/>
</dbReference>